<evidence type="ECO:0000259" key="4">
    <source>
        <dbReference type="PROSITE" id="PS50949"/>
    </source>
</evidence>
<dbReference type="InterPro" id="IPR036388">
    <property type="entry name" value="WH-like_DNA-bd_sf"/>
</dbReference>
<keyword evidence="1" id="KW-0805">Transcription regulation</keyword>
<dbReference type="PANTHER" id="PTHR43537:SF5">
    <property type="entry name" value="UXU OPERON TRANSCRIPTIONAL REGULATOR"/>
    <property type="match status" value="1"/>
</dbReference>
<dbReference type="PRINTS" id="PR00035">
    <property type="entry name" value="HTHGNTR"/>
</dbReference>
<dbReference type="SUPFAM" id="SSF46785">
    <property type="entry name" value="Winged helix' DNA-binding domain"/>
    <property type="match status" value="1"/>
</dbReference>
<reference evidence="5 6" key="1">
    <citation type="submission" date="2019-01" db="EMBL/GenBank/DDBJ databases">
        <title>Draft genome sequences of the type strains of six Macrococcus species.</title>
        <authorList>
            <person name="Mazhar S."/>
            <person name="Altermann E."/>
            <person name="Hill C."/>
            <person name="Mcauliffe O."/>
        </authorList>
    </citation>
    <scope>NUCLEOTIDE SEQUENCE [LARGE SCALE GENOMIC DNA]</scope>
    <source>
        <strain evidence="5 6">CCM4815</strain>
    </source>
</reference>
<evidence type="ECO:0000256" key="1">
    <source>
        <dbReference type="ARBA" id="ARBA00023015"/>
    </source>
</evidence>
<dbReference type="SMART" id="SM00345">
    <property type="entry name" value="HTH_GNTR"/>
    <property type="match status" value="1"/>
</dbReference>
<dbReference type="Gene3D" id="1.10.10.10">
    <property type="entry name" value="Winged helix-like DNA-binding domain superfamily/Winged helix DNA-binding domain"/>
    <property type="match status" value="1"/>
</dbReference>
<keyword evidence="3" id="KW-0804">Transcription</keyword>
<comment type="caution">
    <text evidence="5">The sequence shown here is derived from an EMBL/GenBank/DDBJ whole genome shotgun (WGS) entry which is preliminary data.</text>
</comment>
<keyword evidence="6" id="KW-1185">Reference proteome</keyword>
<dbReference type="RefSeq" id="WP_133443814.1">
    <property type="nucleotide sequence ID" value="NZ_SCWB01000009.1"/>
</dbReference>
<dbReference type="InterPro" id="IPR000524">
    <property type="entry name" value="Tscrpt_reg_HTH_GntR"/>
</dbReference>
<dbReference type="PANTHER" id="PTHR43537">
    <property type="entry name" value="TRANSCRIPTIONAL REGULATOR, GNTR FAMILY"/>
    <property type="match status" value="1"/>
</dbReference>
<evidence type="ECO:0000313" key="6">
    <source>
        <dbReference type="Proteomes" id="UP000294802"/>
    </source>
</evidence>
<dbReference type="GO" id="GO:0003700">
    <property type="term" value="F:DNA-binding transcription factor activity"/>
    <property type="evidence" value="ECO:0007669"/>
    <property type="project" value="InterPro"/>
</dbReference>
<evidence type="ECO:0000256" key="2">
    <source>
        <dbReference type="ARBA" id="ARBA00023125"/>
    </source>
</evidence>
<evidence type="ECO:0000256" key="3">
    <source>
        <dbReference type="ARBA" id="ARBA00023163"/>
    </source>
</evidence>
<gene>
    <name evidence="5" type="ORF">ERX29_06085</name>
</gene>
<dbReference type="InterPro" id="IPR036390">
    <property type="entry name" value="WH_DNA-bd_sf"/>
</dbReference>
<dbReference type="CDD" id="cd07377">
    <property type="entry name" value="WHTH_GntR"/>
    <property type="match status" value="1"/>
</dbReference>
<dbReference type="PROSITE" id="PS50949">
    <property type="entry name" value="HTH_GNTR"/>
    <property type="match status" value="1"/>
</dbReference>
<protein>
    <submittedName>
        <fullName evidence="5">FadR family transcriptional regulator</fullName>
    </submittedName>
</protein>
<evidence type="ECO:0000313" key="5">
    <source>
        <dbReference type="EMBL" id="TDM10612.1"/>
    </source>
</evidence>
<feature type="domain" description="HTH gntR-type" evidence="4">
    <location>
        <begin position="6"/>
        <end position="74"/>
    </location>
</feature>
<proteinExistence type="predicted"/>
<dbReference type="AlphaFoldDB" id="A0A4R6BU27"/>
<organism evidence="5 6">
    <name type="scientific">Macrococcus lamae</name>
    <dbReference type="NCBI Taxonomy" id="198484"/>
    <lineage>
        <taxon>Bacteria</taxon>
        <taxon>Bacillati</taxon>
        <taxon>Bacillota</taxon>
        <taxon>Bacilli</taxon>
        <taxon>Bacillales</taxon>
        <taxon>Staphylococcaceae</taxon>
        <taxon>Macrococcus</taxon>
    </lineage>
</organism>
<dbReference type="Proteomes" id="UP000294802">
    <property type="component" value="Unassembled WGS sequence"/>
</dbReference>
<keyword evidence="2" id="KW-0238">DNA-binding</keyword>
<accession>A0A4R6BU27</accession>
<name>A0A4R6BU27_9STAP</name>
<dbReference type="OrthoDB" id="9799482at2"/>
<dbReference type="Pfam" id="PF00392">
    <property type="entry name" value="GntR"/>
    <property type="match status" value="1"/>
</dbReference>
<dbReference type="GO" id="GO:0003677">
    <property type="term" value="F:DNA binding"/>
    <property type="evidence" value="ECO:0007669"/>
    <property type="project" value="UniProtKB-KW"/>
</dbReference>
<dbReference type="EMBL" id="SCWB01000009">
    <property type="protein sequence ID" value="TDM10612.1"/>
    <property type="molecule type" value="Genomic_DNA"/>
</dbReference>
<sequence length="140" mass="16074">MTEKQQKGFVSVVHELQEIIIDNHLSPGDKLPSERYLSDKLNISRSSVREALRAMELIGIISTKRGEGTFLSNMDDHQLFELIGSYLISSDKQIDEISEFKQVIEHHLTKTGSDNFIMTRVGNLLRHYEHAFNEQEDTDV</sequence>